<feature type="transmembrane region" description="Helical" evidence="1">
    <location>
        <begin position="62"/>
        <end position="81"/>
    </location>
</feature>
<organism evidence="2">
    <name type="scientific">Leptotrichia rugosa</name>
    <dbReference type="NCBI Taxonomy" id="3239302"/>
    <lineage>
        <taxon>Bacteria</taxon>
        <taxon>Fusobacteriati</taxon>
        <taxon>Fusobacteriota</taxon>
        <taxon>Fusobacteriia</taxon>
        <taxon>Fusobacteriales</taxon>
        <taxon>Leptotrichiaceae</taxon>
        <taxon>Leptotrichia</taxon>
    </lineage>
</organism>
<keyword evidence="1" id="KW-1133">Transmembrane helix</keyword>
<feature type="transmembrane region" description="Helical" evidence="1">
    <location>
        <begin position="6"/>
        <end position="26"/>
    </location>
</feature>
<gene>
    <name evidence="2" type="ORF">AB8B22_05790</name>
</gene>
<dbReference type="InterPro" id="IPR008407">
    <property type="entry name" value="Brnchd-chn_aa_trnsp_AzlD"/>
</dbReference>
<dbReference type="Pfam" id="PF05437">
    <property type="entry name" value="AzlD"/>
    <property type="match status" value="1"/>
</dbReference>
<reference evidence="2" key="1">
    <citation type="submission" date="2024-07" db="EMBL/GenBank/DDBJ databases">
        <authorList>
            <person name="Li X.-J."/>
            <person name="Wang X."/>
        </authorList>
    </citation>
    <scope>NUCLEOTIDE SEQUENCE</scope>
    <source>
        <strain evidence="2">HSP-334</strain>
    </source>
</reference>
<dbReference type="EMBL" id="CP165644">
    <property type="protein sequence ID" value="XDU65940.1"/>
    <property type="molecule type" value="Genomic_DNA"/>
</dbReference>
<proteinExistence type="predicted"/>
<keyword evidence="1" id="KW-0472">Membrane</keyword>
<dbReference type="KEGG" id="lrug:AB8B22_05790"/>
<dbReference type="AlphaFoldDB" id="A0AB39VF66"/>
<feature type="transmembrane region" description="Helical" evidence="1">
    <location>
        <begin position="88"/>
        <end position="108"/>
    </location>
</feature>
<dbReference type="RefSeq" id="WP_369710406.1">
    <property type="nucleotide sequence ID" value="NZ_CP165644.1"/>
</dbReference>
<accession>A0AB39VF66</accession>
<evidence type="ECO:0000313" key="2">
    <source>
        <dbReference type="EMBL" id="XDU65940.1"/>
    </source>
</evidence>
<sequence>MNNLEVFKVIVISALVTVALRLLPLFVKIPKNPIMNKFFEALPYSVLALMIFPDIFTSGGTTPYDIVKILIGMVVVAFLSLKRFGLGIIVSVSLVMIFLFDLAKIYLIK</sequence>
<name>A0AB39VF66_9FUSO</name>
<evidence type="ECO:0000256" key="1">
    <source>
        <dbReference type="SAM" id="Phobius"/>
    </source>
</evidence>
<protein>
    <submittedName>
        <fullName evidence="2">AzlD domain-containing protein</fullName>
    </submittedName>
</protein>
<keyword evidence="1" id="KW-0812">Transmembrane</keyword>